<proteinExistence type="predicted"/>
<dbReference type="Proteomes" id="UP000887579">
    <property type="component" value="Unplaced"/>
</dbReference>
<dbReference type="WBParaSite" id="ES5_v2.g11144.t1">
    <property type="protein sequence ID" value="ES5_v2.g11144.t1"/>
    <property type="gene ID" value="ES5_v2.g11144"/>
</dbReference>
<sequence length="559" mass="62902">MRSTLRLAVAFGCIVAFAFAVNDKELTGEEKLTNTEEPQYWQAILGDICQLPGFPRATGDPQRYVECVKQNLDTGDRKDLGIWLLRECLPGYEFVASARRCKTTRSIRRQQQLCDGPNSSNYQFCPTEKELEFTIQELRQAPRQCTCPNGENNCVCPTPEILEPVTISRNSKLVRRSPQMQSQQNIPQCPCPGQQTNCVCLNAQTSTPTVYRDQCCQQQQQPPCQCNDQQSQQFYNPPNNQPQSPSVQQPQQQMPSSQQQFPGQLPSPQPQQPQQQQPQQQSPIQSSACVCPPGQQPMPQTQQNPQCVCNNQQPQQMPPQAPQQQPQQQQPNCQTTTTQQQYCPQQQPQQPVVQPQACPLVQGGTQNARYQGICSWMVDPLATDPESKTHFLQCQPAPNNLFCGRWQRMPCAPATVFDANAQVCVWDSSNNAQPGNLPTPAPYVSTQPQRDSQCACTGGVQIGSCNANYQCPGQSVCQVGQQPQQNGQNRHDFFAHLSTPVLLFFINRKYFRFILFLFCFFKVVLVQLFQCSAKCKMLFYFSKYLALFGTNLTNNSNAM</sequence>
<reference evidence="2" key="1">
    <citation type="submission" date="2022-11" db="UniProtKB">
        <authorList>
            <consortium name="WormBaseParasite"/>
        </authorList>
    </citation>
    <scope>IDENTIFICATION</scope>
</reference>
<accession>A0AC34F2F2</accession>
<organism evidence="1 2">
    <name type="scientific">Panagrolaimus sp. ES5</name>
    <dbReference type="NCBI Taxonomy" id="591445"/>
    <lineage>
        <taxon>Eukaryota</taxon>
        <taxon>Metazoa</taxon>
        <taxon>Ecdysozoa</taxon>
        <taxon>Nematoda</taxon>
        <taxon>Chromadorea</taxon>
        <taxon>Rhabditida</taxon>
        <taxon>Tylenchina</taxon>
        <taxon>Panagrolaimomorpha</taxon>
        <taxon>Panagrolaimoidea</taxon>
        <taxon>Panagrolaimidae</taxon>
        <taxon>Panagrolaimus</taxon>
    </lineage>
</organism>
<protein>
    <submittedName>
        <fullName evidence="2">Chitin-binding type-2 domain-containing protein</fullName>
    </submittedName>
</protein>
<evidence type="ECO:0000313" key="2">
    <source>
        <dbReference type="WBParaSite" id="ES5_v2.g11144.t1"/>
    </source>
</evidence>
<evidence type="ECO:0000313" key="1">
    <source>
        <dbReference type="Proteomes" id="UP000887579"/>
    </source>
</evidence>
<name>A0AC34F2F2_9BILA</name>